<evidence type="ECO:0000259" key="1">
    <source>
        <dbReference type="PROSITE" id="PS50097"/>
    </source>
</evidence>
<dbReference type="CDD" id="cd18186">
    <property type="entry name" value="BTB_POZ_ZBTB_KLHL-like"/>
    <property type="match status" value="1"/>
</dbReference>
<dbReference type="PANTHER" id="PTHR46306">
    <property type="entry name" value="BTB/POZ DOMAIN-CONTAINING PROTEIN 9"/>
    <property type="match status" value="1"/>
</dbReference>
<dbReference type="OrthoDB" id="2339161at2759"/>
<organism evidence="2 3">
    <name type="scientific">Funneliformis geosporum</name>
    <dbReference type="NCBI Taxonomy" id="1117311"/>
    <lineage>
        <taxon>Eukaryota</taxon>
        <taxon>Fungi</taxon>
        <taxon>Fungi incertae sedis</taxon>
        <taxon>Mucoromycota</taxon>
        <taxon>Glomeromycotina</taxon>
        <taxon>Glomeromycetes</taxon>
        <taxon>Glomerales</taxon>
        <taxon>Glomeraceae</taxon>
        <taxon>Funneliformis</taxon>
    </lineage>
</organism>
<dbReference type="GO" id="GO:0005737">
    <property type="term" value="C:cytoplasm"/>
    <property type="evidence" value="ECO:0007669"/>
    <property type="project" value="TreeGrafter"/>
</dbReference>
<dbReference type="Pfam" id="PF00651">
    <property type="entry name" value="BTB"/>
    <property type="match status" value="1"/>
</dbReference>
<dbReference type="Proteomes" id="UP001153678">
    <property type="component" value="Unassembled WGS sequence"/>
</dbReference>
<dbReference type="InterPro" id="IPR000210">
    <property type="entry name" value="BTB/POZ_dom"/>
</dbReference>
<dbReference type="InterPro" id="IPR011333">
    <property type="entry name" value="SKP1/BTB/POZ_sf"/>
</dbReference>
<evidence type="ECO:0000313" key="2">
    <source>
        <dbReference type="EMBL" id="CAI2170395.1"/>
    </source>
</evidence>
<dbReference type="InterPro" id="IPR052407">
    <property type="entry name" value="BTB_POZ_domain_cont_9"/>
</dbReference>
<evidence type="ECO:0000313" key="3">
    <source>
        <dbReference type="Proteomes" id="UP001153678"/>
    </source>
</evidence>
<reference evidence="2" key="1">
    <citation type="submission" date="2022-08" db="EMBL/GenBank/DDBJ databases">
        <authorList>
            <person name="Kallberg Y."/>
            <person name="Tangrot J."/>
            <person name="Rosling A."/>
        </authorList>
    </citation>
    <scope>NUCLEOTIDE SEQUENCE</scope>
    <source>
        <strain evidence="2">Wild A</strain>
    </source>
</reference>
<dbReference type="Gene3D" id="3.30.710.10">
    <property type="entry name" value="Potassium Channel Kv1.1, Chain A"/>
    <property type="match status" value="1"/>
</dbReference>
<name>A0A9W4SI88_9GLOM</name>
<feature type="domain" description="BTB" evidence="1">
    <location>
        <begin position="24"/>
        <end position="99"/>
    </location>
</feature>
<keyword evidence="3" id="KW-1185">Reference proteome</keyword>
<dbReference type="AlphaFoldDB" id="A0A9W4SI88"/>
<comment type="caution">
    <text evidence="2">The sequence shown here is derived from an EMBL/GenBank/DDBJ whole genome shotgun (WGS) entry which is preliminary data.</text>
</comment>
<proteinExistence type="predicted"/>
<dbReference type="PANTHER" id="PTHR46306:SF1">
    <property type="entry name" value="BTB_POZ DOMAIN-CONTAINING PROTEIN 9"/>
    <property type="match status" value="1"/>
</dbReference>
<dbReference type="Gene3D" id="1.25.40.420">
    <property type="match status" value="1"/>
</dbReference>
<dbReference type="EMBL" id="CAMKVN010000695">
    <property type="protein sequence ID" value="CAI2170395.1"/>
    <property type="molecule type" value="Genomic_DNA"/>
</dbReference>
<gene>
    <name evidence="2" type="ORF">FWILDA_LOCUS4560</name>
</gene>
<sequence length="494" mass="57579">MTEADLTSFLLKDIESLYGNNEDCNVTIKVKQDSFKAHSVILKARSEYFRKSINECLQKRISLFNRGGDIINLEITNMSPRAFRICLKYMYTGKFSLDDYDNEFIFNLAIAADALSLLNMVNYLQTFLIEEQLNWIKQNLVYVHQTCLIHDNFAELQVSCWDLINQDPALLFQSKHFHRLDKDILLDLIKRDDISLPEVEIWHSIVNWGMEQLPSIIEQDKSKWKESDFNTLKDRLKDFIPHIRFFTIPSDEYYNRVRPLKKLLLQSTVDQLEEFYLVRNLAPPINEKPRKWRRNPAPLRRYASIFKPKFHQNHRDKGEPASEFKPEAVDEVSTKPLVPNKSPPPLPVFRLPDFKFNSKLIDNTQIKRILSWIDGEYQAGIENLNPNNNFTLLARGSRDGINPEAFTSRCKDKGPTEGIDDIIYSEIKDSNAAIFDGDGYYGIGFGSDLHIFSGKYVHKHYKKRIINEGDFAILDYEAFQFKKKNIQVNNVFVA</sequence>
<dbReference type="PROSITE" id="PS50097">
    <property type="entry name" value="BTB"/>
    <property type="match status" value="1"/>
</dbReference>
<dbReference type="SMART" id="SM00225">
    <property type="entry name" value="BTB"/>
    <property type="match status" value="1"/>
</dbReference>
<protein>
    <submittedName>
        <fullName evidence="2">4799_t:CDS:1</fullName>
    </submittedName>
</protein>
<accession>A0A9W4SI88</accession>
<dbReference type="SUPFAM" id="SSF54695">
    <property type="entry name" value="POZ domain"/>
    <property type="match status" value="1"/>
</dbReference>